<proteinExistence type="predicted"/>
<accession>A0A7U3VNP2</accession>
<sequence length="173" mass="18587">MKPTVPSPAALPATESYGTARSVRQWAITTTTGEQITGYLPPWAAEDPSEQDVPPQKLAARLADVCHYKEFPGQVLRAYSPGNVTDEPEELEVMSSSITCTPYAPAPELALPVATVRVAGEYWMTDLDPTGVANLVAGLRAVADRLDHVVIPQLNDIRADWTTHHTSGAGARP</sequence>
<gene>
    <name evidence="1" type="ORF">RVR_3812</name>
</gene>
<dbReference type="Proteomes" id="UP000595703">
    <property type="component" value="Chromosome"/>
</dbReference>
<keyword evidence="2" id="KW-1185">Reference proteome</keyword>
<reference evidence="1 2" key="3">
    <citation type="journal article" date="2011" name="Nat. Chem. Biol.">
        <title>Reveromycin A biosynthesis uses RevG and RevJ for stereospecific spiroacetal formation.</title>
        <authorList>
            <person name="Takahashi S."/>
            <person name="Toyoda A."/>
            <person name="Sekiyama Y."/>
            <person name="Takagi H."/>
            <person name="Nogawa T."/>
            <person name="Uramoto M."/>
            <person name="Suzuki R."/>
            <person name="Koshino H."/>
            <person name="Kumano T."/>
            <person name="Panthee S."/>
            <person name="Dairi T."/>
            <person name="Ishikawa J."/>
            <person name="Ikeda H."/>
            <person name="Sakaki Y."/>
            <person name="Osada H."/>
        </authorList>
    </citation>
    <scope>NUCLEOTIDE SEQUENCE [LARGE SCALE GENOMIC DNA]</scope>
    <source>
        <strain evidence="1 2">SN-593</strain>
    </source>
</reference>
<dbReference type="KEGG" id="arev:RVR_3812"/>
<protein>
    <submittedName>
        <fullName evidence="1">Uncharacterized protein</fullName>
    </submittedName>
</protein>
<name>A0A7U3VNP2_9ACTN</name>
<dbReference type="InterPro" id="IPR054202">
    <property type="entry name" value="DUF6907"/>
</dbReference>
<dbReference type="Pfam" id="PF21848">
    <property type="entry name" value="DUF6907"/>
    <property type="match status" value="1"/>
</dbReference>
<reference evidence="1 2" key="4">
    <citation type="journal article" date="2020" name="Sci. Rep.">
        <title>beta-carboline chemical signals induce reveromycin production through a LuxR family regulator in Streptomyces sp. SN-593.</title>
        <authorList>
            <person name="Panthee S."/>
            <person name="Kito N."/>
            <person name="Hayashi T."/>
            <person name="Shimizu T."/>
            <person name="Ishikawa J."/>
            <person name="Hamamoto H."/>
            <person name="Osada H."/>
            <person name="Takahashi S."/>
        </authorList>
    </citation>
    <scope>NUCLEOTIDE SEQUENCE [LARGE SCALE GENOMIC DNA]</scope>
    <source>
        <strain evidence="1 2">SN-593</strain>
    </source>
</reference>
<evidence type="ECO:0000313" key="1">
    <source>
        <dbReference type="EMBL" id="BBA97865.1"/>
    </source>
</evidence>
<dbReference type="AlphaFoldDB" id="A0A7U3VNP2"/>
<dbReference type="RefSeq" id="WP_202234096.1">
    <property type="nucleotide sequence ID" value="NZ_AP018365.1"/>
</dbReference>
<evidence type="ECO:0000313" key="2">
    <source>
        <dbReference type="Proteomes" id="UP000595703"/>
    </source>
</evidence>
<reference evidence="1 2" key="1">
    <citation type="journal article" date="2010" name="J. Bacteriol.">
        <title>Biochemical characterization of a novel indole prenyltransferase from Streptomyces sp. SN-593.</title>
        <authorList>
            <person name="Takahashi S."/>
            <person name="Takagi H."/>
            <person name="Toyoda A."/>
            <person name="Uramoto M."/>
            <person name="Nogawa T."/>
            <person name="Ueki M."/>
            <person name="Sakaki Y."/>
            <person name="Osada H."/>
        </authorList>
    </citation>
    <scope>NUCLEOTIDE SEQUENCE [LARGE SCALE GENOMIC DNA]</scope>
    <source>
        <strain evidence="1 2">SN-593</strain>
    </source>
</reference>
<organism evidence="1 2">
    <name type="scientific">Actinacidiphila reveromycinica</name>
    <dbReference type="NCBI Taxonomy" id="659352"/>
    <lineage>
        <taxon>Bacteria</taxon>
        <taxon>Bacillati</taxon>
        <taxon>Actinomycetota</taxon>
        <taxon>Actinomycetes</taxon>
        <taxon>Kitasatosporales</taxon>
        <taxon>Streptomycetaceae</taxon>
        <taxon>Actinacidiphila</taxon>
    </lineage>
</organism>
<dbReference type="EMBL" id="AP018365">
    <property type="protein sequence ID" value="BBA97865.1"/>
    <property type="molecule type" value="Genomic_DNA"/>
</dbReference>
<reference evidence="1 2" key="2">
    <citation type="journal article" date="2011" name="J. Antibiot.">
        <title>Furaquinocins I and J: novel polyketide isoprenoid hybrid compounds from Streptomyces reveromyceticus SN-593.</title>
        <authorList>
            <person name="Panthee S."/>
            <person name="Takahashi S."/>
            <person name="Takagi H."/>
            <person name="Nogawa T."/>
            <person name="Oowada E."/>
            <person name="Uramoto M."/>
            <person name="Osada H."/>
        </authorList>
    </citation>
    <scope>NUCLEOTIDE SEQUENCE [LARGE SCALE GENOMIC DNA]</scope>
    <source>
        <strain evidence="1 2">SN-593</strain>
    </source>
</reference>